<proteinExistence type="inferred from homology"/>
<evidence type="ECO:0000256" key="2">
    <source>
        <dbReference type="RuleBase" id="RU003682"/>
    </source>
</evidence>
<evidence type="ECO:0000259" key="3">
    <source>
        <dbReference type="PROSITE" id="PS51471"/>
    </source>
</evidence>
<dbReference type="InterPro" id="IPR050231">
    <property type="entry name" value="Iron_ascorbate_oxido_reductase"/>
</dbReference>
<keyword evidence="2" id="KW-0408">Iron</keyword>
<dbReference type="Pfam" id="PF14226">
    <property type="entry name" value="DIOX_N"/>
    <property type="match status" value="1"/>
</dbReference>
<dbReference type="GO" id="GO:0016491">
    <property type="term" value="F:oxidoreductase activity"/>
    <property type="evidence" value="ECO:0007669"/>
    <property type="project" value="UniProtKB-KW"/>
</dbReference>
<dbReference type="PANTHER" id="PTHR47990">
    <property type="entry name" value="2-OXOGLUTARATE (2OG) AND FE(II)-DEPENDENT OXYGENASE SUPERFAMILY PROTEIN-RELATED"/>
    <property type="match status" value="1"/>
</dbReference>
<comment type="caution">
    <text evidence="4">The sequence shown here is derived from an EMBL/GenBank/DDBJ whole genome shotgun (WGS) entry which is preliminary data.</text>
</comment>
<keyword evidence="2" id="KW-0479">Metal-binding</keyword>
<evidence type="ECO:0000313" key="4">
    <source>
        <dbReference type="EMBL" id="KAK0513528.1"/>
    </source>
</evidence>
<feature type="domain" description="Fe2OG dioxygenase" evidence="3">
    <location>
        <begin position="178"/>
        <end position="294"/>
    </location>
</feature>
<dbReference type="EMBL" id="JAFEKC020000008">
    <property type="protein sequence ID" value="KAK0513528.1"/>
    <property type="molecule type" value="Genomic_DNA"/>
</dbReference>
<dbReference type="GO" id="GO:0046872">
    <property type="term" value="F:metal ion binding"/>
    <property type="evidence" value="ECO:0007669"/>
    <property type="project" value="UniProtKB-KW"/>
</dbReference>
<dbReference type="PRINTS" id="PR00682">
    <property type="entry name" value="IPNSYNTHASE"/>
</dbReference>
<accession>A0AA39R276</accession>
<comment type="similarity">
    <text evidence="1 2">Belongs to the iron/ascorbate-dependent oxidoreductase family.</text>
</comment>
<keyword evidence="2" id="KW-0560">Oxidoreductase</keyword>
<name>A0AA39R276_9LECA</name>
<dbReference type="GO" id="GO:0044283">
    <property type="term" value="P:small molecule biosynthetic process"/>
    <property type="evidence" value="ECO:0007669"/>
    <property type="project" value="UniProtKB-ARBA"/>
</dbReference>
<evidence type="ECO:0000313" key="5">
    <source>
        <dbReference type="Proteomes" id="UP001166286"/>
    </source>
</evidence>
<evidence type="ECO:0000256" key="1">
    <source>
        <dbReference type="ARBA" id="ARBA00008056"/>
    </source>
</evidence>
<dbReference type="InterPro" id="IPR026992">
    <property type="entry name" value="DIOX_N"/>
</dbReference>
<dbReference type="SUPFAM" id="SSF51197">
    <property type="entry name" value="Clavaminate synthase-like"/>
    <property type="match status" value="1"/>
</dbReference>
<dbReference type="Gene3D" id="2.60.120.330">
    <property type="entry name" value="B-lactam Antibiotic, Isopenicillin N Synthase, Chain"/>
    <property type="match status" value="1"/>
</dbReference>
<dbReference type="Proteomes" id="UP001166286">
    <property type="component" value="Unassembled WGS sequence"/>
</dbReference>
<organism evidence="4 5">
    <name type="scientific">Cladonia borealis</name>
    <dbReference type="NCBI Taxonomy" id="184061"/>
    <lineage>
        <taxon>Eukaryota</taxon>
        <taxon>Fungi</taxon>
        <taxon>Dikarya</taxon>
        <taxon>Ascomycota</taxon>
        <taxon>Pezizomycotina</taxon>
        <taxon>Lecanoromycetes</taxon>
        <taxon>OSLEUM clade</taxon>
        <taxon>Lecanoromycetidae</taxon>
        <taxon>Lecanorales</taxon>
        <taxon>Lecanorineae</taxon>
        <taxon>Cladoniaceae</taxon>
        <taxon>Cladonia</taxon>
    </lineage>
</organism>
<gene>
    <name evidence="4" type="ORF">JMJ35_004514</name>
</gene>
<dbReference type="InterPro" id="IPR005123">
    <property type="entry name" value="Oxoglu/Fe-dep_dioxygenase_dom"/>
</dbReference>
<dbReference type="AlphaFoldDB" id="A0AA39R276"/>
<sequence length="332" mass="37218">MTLATVDLSLFKSGRDVDRQQFASQLLSSLSQHGFVKLVGHGISNAAISQSFGWSKSFFQLRTEDKLLIANPGGPEPQRGWSAVGVESSSSLYRQGLLKSKITEDLRDAREHFDQGSPNDYQYPTRWPPERELPGFRGFMEAFFEVLEGVAADLMAALELAFGLPQGVFVDLITHEGNASELRLNHYPAIEVEQIKMGNVSRIWPHFDLGVITLLFQDEVGGLDFENRKQRGTFSRVESSSPTEMVVNVSETLQRWSNGTLPAGLHRVSLPRDFENHDSGTLPERYSIAYFCKADRSASVGSLTHFVLPGHDREYENISALEYQQQRLKSAY</sequence>
<dbReference type="InterPro" id="IPR044861">
    <property type="entry name" value="IPNS-like_FE2OG_OXY"/>
</dbReference>
<dbReference type="PROSITE" id="PS51471">
    <property type="entry name" value="FE2OG_OXY"/>
    <property type="match status" value="1"/>
</dbReference>
<dbReference type="InterPro" id="IPR027443">
    <property type="entry name" value="IPNS-like_sf"/>
</dbReference>
<keyword evidence="5" id="KW-1185">Reference proteome</keyword>
<dbReference type="Pfam" id="PF03171">
    <property type="entry name" value="2OG-FeII_Oxy"/>
    <property type="match status" value="1"/>
</dbReference>
<protein>
    <recommendedName>
        <fullName evidence="3">Fe2OG dioxygenase domain-containing protein</fullName>
    </recommendedName>
</protein>
<reference evidence="4" key="1">
    <citation type="submission" date="2023-03" db="EMBL/GenBank/DDBJ databases">
        <title>Complete genome of Cladonia borealis.</title>
        <authorList>
            <person name="Park H."/>
        </authorList>
    </citation>
    <scope>NUCLEOTIDE SEQUENCE</scope>
    <source>
        <strain evidence="4">ANT050790</strain>
    </source>
</reference>